<dbReference type="AlphaFoldDB" id="A0A166B875"/>
<evidence type="ECO:0008006" key="3">
    <source>
        <dbReference type="Google" id="ProtNLM"/>
    </source>
</evidence>
<evidence type="ECO:0000313" key="1">
    <source>
        <dbReference type="EMBL" id="KZV98819.1"/>
    </source>
</evidence>
<dbReference type="InParanoid" id="A0A166B875"/>
<name>A0A166B875_EXIGL</name>
<sequence length="185" mass="21022">MFRFWFPKLWHDYDDLARRLREHGNDDIGPPFPGFPMHGITINTGKRVATPMHVDFKNTMAGMCVISPFGRFDHTRHGMLVLQELKVIMQVAPGDVVFIPSALITHGNTELGEGETRRSWTMFNPGGLARFEDGGYMTMQDMRRQGGASAVKDFRAMYPLFLDHAMSAHMTLEQLKAHHTVPNHV</sequence>
<gene>
    <name evidence="1" type="ORF">EXIGLDRAFT_606643</name>
</gene>
<proteinExistence type="predicted"/>
<dbReference type="Gene3D" id="3.60.130.30">
    <property type="match status" value="1"/>
</dbReference>
<dbReference type="Proteomes" id="UP000077266">
    <property type="component" value="Unassembled WGS sequence"/>
</dbReference>
<dbReference type="OrthoDB" id="2797114at2759"/>
<protein>
    <recommendedName>
        <fullName evidence="3">Clavaminate synthase-like protein</fullName>
    </recommendedName>
</protein>
<organism evidence="1 2">
    <name type="scientific">Exidia glandulosa HHB12029</name>
    <dbReference type="NCBI Taxonomy" id="1314781"/>
    <lineage>
        <taxon>Eukaryota</taxon>
        <taxon>Fungi</taxon>
        <taxon>Dikarya</taxon>
        <taxon>Basidiomycota</taxon>
        <taxon>Agaricomycotina</taxon>
        <taxon>Agaricomycetes</taxon>
        <taxon>Auriculariales</taxon>
        <taxon>Exidiaceae</taxon>
        <taxon>Exidia</taxon>
    </lineage>
</organism>
<reference evidence="1 2" key="1">
    <citation type="journal article" date="2016" name="Mol. Biol. Evol.">
        <title>Comparative Genomics of Early-Diverging Mushroom-Forming Fungi Provides Insights into the Origins of Lignocellulose Decay Capabilities.</title>
        <authorList>
            <person name="Nagy L.G."/>
            <person name="Riley R."/>
            <person name="Tritt A."/>
            <person name="Adam C."/>
            <person name="Daum C."/>
            <person name="Floudas D."/>
            <person name="Sun H."/>
            <person name="Yadav J.S."/>
            <person name="Pangilinan J."/>
            <person name="Larsson K.H."/>
            <person name="Matsuura K."/>
            <person name="Barry K."/>
            <person name="Labutti K."/>
            <person name="Kuo R."/>
            <person name="Ohm R.A."/>
            <person name="Bhattacharya S.S."/>
            <person name="Shirouzu T."/>
            <person name="Yoshinaga Y."/>
            <person name="Martin F.M."/>
            <person name="Grigoriev I.V."/>
            <person name="Hibbett D.S."/>
        </authorList>
    </citation>
    <scope>NUCLEOTIDE SEQUENCE [LARGE SCALE GENOMIC DNA]</scope>
    <source>
        <strain evidence="1 2">HHB12029</strain>
    </source>
</reference>
<accession>A0A166B875</accession>
<keyword evidence="2" id="KW-1185">Reference proteome</keyword>
<dbReference type="STRING" id="1314781.A0A166B875"/>
<evidence type="ECO:0000313" key="2">
    <source>
        <dbReference type="Proteomes" id="UP000077266"/>
    </source>
</evidence>
<dbReference type="EMBL" id="KV425915">
    <property type="protein sequence ID" value="KZV98819.1"/>
    <property type="molecule type" value="Genomic_DNA"/>
</dbReference>